<feature type="region of interest" description="Disordered" evidence="1">
    <location>
        <begin position="1"/>
        <end position="30"/>
    </location>
</feature>
<dbReference type="OMA" id="ACTNSET"/>
<comment type="caution">
    <text evidence="2">The sequence shown here is derived from an EMBL/GenBank/DDBJ whole genome shotgun (WGS) entry which is preliminary data.</text>
</comment>
<sequence length="670" mass="74714">MISIDSDSVLSDCTSSTTASSERSSPALLCSDEDDPLIPSAADIKRTYHVGKATWAFFLQEALNMPQGLWPTKLLDPYIALSQVPALPSELPRSNVLHGRPRWHLRQRARGIKYPETSVSGNEWDPALVSGRRVTFCLGHQDSLRCGISPQAAACYLGTSSMTMNSIAVLTLCWSYVLSTRFLELQGKLVQYSTHRLRPQRGSKPHQPTLYLDGASPALVRWLCAILCPGLGWSAPGKLLPPWAASIDANVGIAVSAPASAEGTLAAPNSSEAIELLLELCRLCGLGTEADQNDQDWTALPPYKAGFFAALMLPFYRFTGLRPQFPPPHLSTKDAAGFDDNIDQAATRRLAQGLRYFMTLSLHPPSLGSILWSIFWQPDIECNLVSPWLAAIIDTLDPTIHAKRAEILVKTFASRRPKVAFWWLALCLLGDVSVLDWIRRYAQTQSEQYGYGSLSPPDPMVSAWVGSKQSFLDFDKTSCYTGPSDLVTRADLLRCRFDCKLQDSASTTLSWRPFGHTSKQCIEPDLWPSLEADYVREYSTFTWYLGKQRRATSLGYQRESGRAIEEVRDMVEVRLPGDKCQAPCRHDIKLAPSKEATLNMLSLLVEDASGTRHWANAAVLLQNLHPWMRDWEGLDTMEIPDRRAPDADDTPKRPSWFLQEWIEGMHEGNE</sequence>
<evidence type="ECO:0000256" key="1">
    <source>
        <dbReference type="SAM" id="MobiDB-lite"/>
    </source>
</evidence>
<reference evidence="2 3" key="1">
    <citation type="submission" date="2016-02" db="EMBL/GenBank/DDBJ databases">
        <title>Biosynthesis of antibiotic leucinostatins and their inhibition on Phytophthora in bio-control Purpureocillium lilacinum.</title>
        <authorList>
            <person name="Wang G."/>
            <person name="Liu Z."/>
            <person name="Lin R."/>
            <person name="Li E."/>
            <person name="Mao Z."/>
            <person name="Ling J."/>
            <person name="Yin W."/>
            <person name="Xie B."/>
        </authorList>
    </citation>
    <scope>NUCLEOTIDE SEQUENCE [LARGE SCALE GENOMIC DNA]</scope>
    <source>
        <strain evidence="2">PLFJ-1</strain>
    </source>
</reference>
<evidence type="ECO:0000313" key="3">
    <source>
        <dbReference type="Proteomes" id="UP000078340"/>
    </source>
</evidence>
<accession>A0A179FF04</accession>
<dbReference type="AlphaFoldDB" id="A0A179FF04"/>
<dbReference type="Proteomes" id="UP000078340">
    <property type="component" value="Unassembled WGS sequence"/>
</dbReference>
<dbReference type="EMBL" id="LSBI01000028">
    <property type="protein sequence ID" value="OAQ63870.1"/>
    <property type="molecule type" value="Genomic_DNA"/>
</dbReference>
<organism evidence="2 3">
    <name type="scientific">Purpureocillium lilacinum</name>
    <name type="common">Paecilomyces lilacinus</name>
    <dbReference type="NCBI Taxonomy" id="33203"/>
    <lineage>
        <taxon>Eukaryota</taxon>
        <taxon>Fungi</taxon>
        <taxon>Dikarya</taxon>
        <taxon>Ascomycota</taxon>
        <taxon>Pezizomycotina</taxon>
        <taxon>Sordariomycetes</taxon>
        <taxon>Hypocreomycetidae</taxon>
        <taxon>Hypocreales</taxon>
        <taxon>Ophiocordycipitaceae</taxon>
        <taxon>Purpureocillium</taxon>
    </lineage>
</organism>
<feature type="compositionally biased region" description="Polar residues" evidence="1">
    <location>
        <begin position="1"/>
        <end position="13"/>
    </location>
</feature>
<name>A0A179FF04_PURLI</name>
<evidence type="ECO:0000313" key="2">
    <source>
        <dbReference type="EMBL" id="OAQ63870.1"/>
    </source>
</evidence>
<feature type="compositionally biased region" description="Low complexity" evidence="1">
    <location>
        <begin position="14"/>
        <end position="25"/>
    </location>
</feature>
<gene>
    <name evidence="2" type="ORF">VFPFJ_11331</name>
</gene>
<proteinExistence type="predicted"/>
<protein>
    <submittedName>
        <fullName evidence="2">Uncharacterized protein</fullName>
    </submittedName>
</protein>